<dbReference type="Proteomes" id="UP000672602">
    <property type="component" value="Unassembled WGS sequence"/>
</dbReference>
<evidence type="ECO:0000313" key="2">
    <source>
        <dbReference type="EMBL" id="MBP5857053.1"/>
    </source>
</evidence>
<dbReference type="EMBL" id="JAGMWN010000003">
    <property type="protein sequence ID" value="MBP5857053.1"/>
    <property type="molecule type" value="Genomic_DNA"/>
</dbReference>
<gene>
    <name evidence="2" type="ORF">KAJ83_08535</name>
</gene>
<feature type="region of interest" description="Disordered" evidence="1">
    <location>
        <begin position="135"/>
        <end position="167"/>
    </location>
</feature>
<evidence type="ECO:0000256" key="1">
    <source>
        <dbReference type="SAM" id="MobiDB-lite"/>
    </source>
</evidence>
<proteinExistence type="predicted"/>
<feature type="compositionally biased region" description="Basic and acidic residues" evidence="1">
    <location>
        <begin position="1"/>
        <end position="13"/>
    </location>
</feature>
<dbReference type="AlphaFoldDB" id="A0A8J7S1V5"/>
<protein>
    <submittedName>
        <fullName evidence="2">Uncharacterized protein</fullName>
    </submittedName>
</protein>
<evidence type="ECO:0000313" key="3">
    <source>
        <dbReference type="Proteomes" id="UP000672602"/>
    </source>
</evidence>
<feature type="region of interest" description="Disordered" evidence="1">
    <location>
        <begin position="1"/>
        <end position="22"/>
    </location>
</feature>
<organism evidence="2 3">
    <name type="scientific">Marivibrio halodurans</name>
    <dbReference type="NCBI Taxonomy" id="2039722"/>
    <lineage>
        <taxon>Bacteria</taxon>
        <taxon>Pseudomonadati</taxon>
        <taxon>Pseudomonadota</taxon>
        <taxon>Alphaproteobacteria</taxon>
        <taxon>Rhodospirillales</taxon>
        <taxon>Rhodospirillaceae</taxon>
        <taxon>Marivibrio</taxon>
    </lineage>
</organism>
<keyword evidence="3" id="KW-1185">Reference proteome</keyword>
<accession>A0A8J7S1V5</accession>
<name>A0A8J7S1V5_9PROT</name>
<feature type="compositionally biased region" description="Polar residues" evidence="1">
    <location>
        <begin position="156"/>
        <end position="167"/>
    </location>
</feature>
<dbReference type="RefSeq" id="WP_210681618.1">
    <property type="nucleotide sequence ID" value="NZ_JAGMWN010000003.1"/>
</dbReference>
<reference evidence="2" key="1">
    <citation type="submission" date="2021-04" db="EMBL/GenBank/DDBJ databases">
        <authorList>
            <person name="Zhang D.-C."/>
        </authorList>
    </citation>
    <scope>NUCLEOTIDE SEQUENCE</scope>
    <source>
        <strain evidence="2">CGMCC 1.15697</strain>
    </source>
</reference>
<comment type="caution">
    <text evidence="2">The sequence shown here is derived from an EMBL/GenBank/DDBJ whole genome shotgun (WGS) entry which is preliminary data.</text>
</comment>
<sequence length="167" mass="17184">MDDSSRDRTDRTAEPGAPTRDGFEAVATAALEAVFADRQRALVSGMLDASEAVGAARDSLSRAKRDEAAKAAETAAQWLQDYANDMARSGPNRLLATAEDMARRNPALFVGGAAAIGAAVMWRLQSGQSLVPFAARSGEGEKAQATGGPSGEVKTTDPSGNSGSKAA</sequence>